<accession>A0A6S7C0L3</accession>
<dbReference type="PANTHER" id="PTHR43194">
    <property type="entry name" value="HYDROLASE ALPHA/BETA FOLD FAMILY"/>
    <property type="match status" value="1"/>
</dbReference>
<reference evidence="1 2" key="1">
    <citation type="submission" date="2020-04" db="EMBL/GenBank/DDBJ databases">
        <authorList>
            <person name="De Canck E."/>
        </authorList>
    </citation>
    <scope>NUCLEOTIDE SEQUENCE [LARGE SCALE GENOMIC DNA]</scope>
    <source>
        <strain evidence="1 2">LMG 26690</strain>
    </source>
</reference>
<dbReference type="InterPro" id="IPR050228">
    <property type="entry name" value="Carboxylesterase_BioH"/>
</dbReference>
<dbReference type="Gene3D" id="3.40.50.1820">
    <property type="entry name" value="alpha/beta hydrolase"/>
    <property type="match status" value="1"/>
</dbReference>
<evidence type="ECO:0000313" key="1">
    <source>
        <dbReference type="EMBL" id="CAB3735036.1"/>
    </source>
</evidence>
<name>A0A6S7C0L3_9BURK</name>
<dbReference type="SUPFAM" id="SSF53474">
    <property type="entry name" value="alpha/beta-Hydrolases"/>
    <property type="match status" value="1"/>
</dbReference>
<evidence type="ECO:0000313" key="2">
    <source>
        <dbReference type="Proteomes" id="UP000494214"/>
    </source>
</evidence>
<keyword evidence="2" id="KW-1185">Reference proteome</keyword>
<dbReference type="Proteomes" id="UP000494214">
    <property type="component" value="Unassembled WGS sequence"/>
</dbReference>
<dbReference type="EMBL" id="CADIJM010000021">
    <property type="protein sequence ID" value="CAB3735036.1"/>
    <property type="molecule type" value="Genomic_DNA"/>
</dbReference>
<dbReference type="CDD" id="cd12808">
    <property type="entry name" value="Esterase_713_like-1"/>
    <property type="match status" value="1"/>
</dbReference>
<organism evidence="1 2">
    <name type="scientific">Achromobacter animicus</name>
    <dbReference type="NCBI Taxonomy" id="1389935"/>
    <lineage>
        <taxon>Bacteria</taxon>
        <taxon>Pseudomonadati</taxon>
        <taxon>Pseudomonadota</taxon>
        <taxon>Betaproteobacteria</taxon>
        <taxon>Burkholderiales</taxon>
        <taxon>Alcaligenaceae</taxon>
        <taxon>Achromobacter</taxon>
    </lineage>
</organism>
<dbReference type="InterPro" id="IPR029058">
    <property type="entry name" value="AB_hydrolase_fold"/>
</dbReference>
<evidence type="ECO:0008006" key="3">
    <source>
        <dbReference type="Google" id="ProtNLM"/>
    </source>
</evidence>
<sequence>MNPQGNGIFLKSMNSFFVGGATAVLEGLPVEYRSMVLNGSPREVNPNGEQVYGQMYVQEYRLAQPRHADPVLLWHGGGMTGCTWETTPDGRDGWLWKFLDAGYDVLVSDAVERGRSSWARFPQVYRESPVFRTKREAWTTFRIGPVYDPDPPQRKAYPGQQFPTEAFDAFANQWVPRWPGHESMILAAYEALIDRVGHCHIVAHSQGAGFAAEIARRRPQAVRRVVGVEPGGMPQAAPIEALPPHLVVWGDFIEASGSHWVGYRQQAERYLDSIRGCAGVSVLDLPANGVAGNSHLPMMDRNSDEVFQRVLKWLQS</sequence>
<gene>
    <name evidence="1" type="ORF">LMG26690_05167</name>
</gene>
<dbReference type="AlphaFoldDB" id="A0A6S7C0L3"/>
<protein>
    <recommendedName>
        <fullName evidence="3">AB hydrolase-1 domain-containing protein</fullName>
    </recommendedName>
</protein>
<proteinExistence type="predicted"/>
<dbReference type="PANTHER" id="PTHR43194:SF5">
    <property type="entry name" value="PIMELOYL-[ACYL-CARRIER PROTEIN] METHYL ESTER ESTERASE"/>
    <property type="match status" value="1"/>
</dbReference>
<dbReference type="RefSeq" id="WP_175125974.1">
    <property type="nucleotide sequence ID" value="NZ_CADIJM010000021.1"/>
</dbReference>